<protein>
    <submittedName>
        <fullName evidence="1 2">Metallo-beta-lactamase superfamily hydrolase</fullName>
    </submittedName>
</protein>
<dbReference type="VEuPathDB" id="VectorBase:ASIC008695"/>
<organism evidence="1">
    <name type="scientific">Anopheles sinensis</name>
    <name type="common">Mosquito</name>
    <dbReference type="NCBI Taxonomy" id="74873"/>
    <lineage>
        <taxon>Eukaryota</taxon>
        <taxon>Metazoa</taxon>
        <taxon>Ecdysozoa</taxon>
        <taxon>Arthropoda</taxon>
        <taxon>Hexapoda</taxon>
        <taxon>Insecta</taxon>
        <taxon>Pterygota</taxon>
        <taxon>Neoptera</taxon>
        <taxon>Endopterygota</taxon>
        <taxon>Diptera</taxon>
        <taxon>Nematocera</taxon>
        <taxon>Culicoidea</taxon>
        <taxon>Culicidae</taxon>
        <taxon>Anophelinae</taxon>
        <taxon>Anopheles</taxon>
    </lineage>
</organism>
<sequence length="154" mass="17247">MKIDGKTEYHPRRLNRYTTALLNEIGYKGHGDGEDSNENTVRERSCVRVCDCLFGENHVEDVTFSQPVSYTTTTIIIERRHVRWCGGAQTLQLAVHRRCTGPFAYRKVPVVLGLGGGLDVDLNPSPTAGRCKNRLKACGLIRHLQSHIAPLMPF</sequence>
<dbReference type="AlphaFoldDB" id="A0A084VT37"/>
<gene>
    <name evidence="1" type="ORF">ZHAS_00008695</name>
</gene>
<keyword evidence="3" id="KW-1185">Reference proteome</keyword>
<evidence type="ECO:0000313" key="3">
    <source>
        <dbReference type="Proteomes" id="UP000030765"/>
    </source>
</evidence>
<dbReference type="VEuPathDB" id="VectorBase:ASIS017436"/>
<evidence type="ECO:0000313" key="2">
    <source>
        <dbReference type="EnsemblMetazoa" id="ASIC008695-PA"/>
    </source>
</evidence>
<accession>A0A084VT37</accession>
<reference evidence="1 3" key="1">
    <citation type="journal article" date="2014" name="BMC Genomics">
        <title>Genome sequence of Anopheles sinensis provides insight into genetics basis of mosquito competence for malaria parasites.</title>
        <authorList>
            <person name="Zhou D."/>
            <person name="Zhang D."/>
            <person name="Ding G."/>
            <person name="Shi L."/>
            <person name="Hou Q."/>
            <person name="Ye Y."/>
            <person name="Xu Y."/>
            <person name="Zhou H."/>
            <person name="Xiong C."/>
            <person name="Li S."/>
            <person name="Yu J."/>
            <person name="Hong S."/>
            <person name="Yu X."/>
            <person name="Zou P."/>
            <person name="Chen C."/>
            <person name="Chang X."/>
            <person name="Wang W."/>
            <person name="Lv Y."/>
            <person name="Sun Y."/>
            <person name="Ma L."/>
            <person name="Shen B."/>
            <person name="Zhu C."/>
        </authorList>
    </citation>
    <scope>NUCLEOTIDE SEQUENCE [LARGE SCALE GENOMIC DNA]</scope>
</reference>
<dbReference type="EMBL" id="KE525060">
    <property type="protein sequence ID" value="KFB41131.1"/>
    <property type="molecule type" value="Genomic_DNA"/>
</dbReference>
<reference evidence="2" key="2">
    <citation type="submission" date="2020-05" db="UniProtKB">
        <authorList>
            <consortium name="EnsemblMetazoa"/>
        </authorList>
    </citation>
    <scope>IDENTIFICATION</scope>
</reference>
<proteinExistence type="predicted"/>
<dbReference type="EMBL" id="ATLV01016160">
    <property type="status" value="NOT_ANNOTATED_CDS"/>
    <property type="molecule type" value="Genomic_DNA"/>
</dbReference>
<dbReference type="GO" id="GO:0016787">
    <property type="term" value="F:hydrolase activity"/>
    <property type="evidence" value="ECO:0007669"/>
    <property type="project" value="UniProtKB-KW"/>
</dbReference>
<dbReference type="Proteomes" id="UP000030765">
    <property type="component" value="Unassembled WGS sequence"/>
</dbReference>
<name>A0A084VT37_ANOSI</name>
<evidence type="ECO:0000313" key="1">
    <source>
        <dbReference type="EMBL" id="KFB41131.1"/>
    </source>
</evidence>
<dbReference type="EnsemblMetazoa" id="ASIC008695-RA">
    <property type="protein sequence ID" value="ASIC008695-PA"/>
    <property type="gene ID" value="ASIC008695"/>
</dbReference>
<keyword evidence="1" id="KW-0378">Hydrolase</keyword>